<dbReference type="GO" id="GO:0006207">
    <property type="term" value="P:'de novo' pyrimidine nucleobase biosynthetic process"/>
    <property type="evidence" value="ECO:0007669"/>
    <property type="project" value="InterPro"/>
</dbReference>
<dbReference type="InterPro" id="IPR014732">
    <property type="entry name" value="OMPdecase"/>
</dbReference>
<dbReference type="SUPFAM" id="SSF51366">
    <property type="entry name" value="Ribulose-phoshate binding barrel"/>
    <property type="match status" value="1"/>
</dbReference>
<organism evidence="9">
    <name type="scientific">marine metagenome</name>
    <dbReference type="NCBI Taxonomy" id="408172"/>
    <lineage>
        <taxon>unclassified sequences</taxon>
        <taxon>metagenomes</taxon>
        <taxon>ecological metagenomes</taxon>
    </lineage>
</organism>
<evidence type="ECO:0000256" key="4">
    <source>
        <dbReference type="ARBA" id="ARBA00022793"/>
    </source>
</evidence>
<dbReference type="EC" id="4.1.1.23" evidence="2"/>
<keyword evidence="5" id="KW-0665">Pyrimidine biosynthesis</keyword>
<dbReference type="EMBL" id="UINC01024848">
    <property type="protein sequence ID" value="SVA99316.1"/>
    <property type="molecule type" value="Genomic_DNA"/>
</dbReference>
<dbReference type="UniPathway" id="UPA00070">
    <property type="reaction ID" value="UER00120"/>
</dbReference>
<evidence type="ECO:0000259" key="8">
    <source>
        <dbReference type="SMART" id="SM00934"/>
    </source>
</evidence>
<accession>A0A382ACR0</accession>
<keyword evidence="4" id="KW-0210">Decarboxylase</keyword>
<dbReference type="CDD" id="cd04725">
    <property type="entry name" value="OMP_decarboxylase_like"/>
    <property type="match status" value="1"/>
</dbReference>
<feature type="domain" description="Orotidine 5'-phosphate decarboxylase" evidence="8">
    <location>
        <begin position="24"/>
        <end position="238"/>
    </location>
</feature>
<evidence type="ECO:0000256" key="5">
    <source>
        <dbReference type="ARBA" id="ARBA00022975"/>
    </source>
</evidence>
<evidence type="ECO:0000256" key="2">
    <source>
        <dbReference type="ARBA" id="ARBA00012321"/>
    </source>
</evidence>
<dbReference type="GO" id="GO:0004590">
    <property type="term" value="F:orotidine-5'-phosphate decarboxylase activity"/>
    <property type="evidence" value="ECO:0007669"/>
    <property type="project" value="UniProtKB-EC"/>
</dbReference>
<evidence type="ECO:0000256" key="6">
    <source>
        <dbReference type="ARBA" id="ARBA00023239"/>
    </source>
</evidence>
<dbReference type="SMART" id="SM00934">
    <property type="entry name" value="OMPdecase"/>
    <property type="match status" value="1"/>
</dbReference>
<dbReference type="InterPro" id="IPR011060">
    <property type="entry name" value="RibuloseP-bd_barrel"/>
</dbReference>
<evidence type="ECO:0000256" key="3">
    <source>
        <dbReference type="ARBA" id="ARBA00021923"/>
    </source>
</evidence>
<dbReference type="PANTHER" id="PTHR32119">
    <property type="entry name" value="OROTIDINE 5'-PHOSPHATE DECARBOXYLASE"/>
    <property type="match status" value="1"/>
</dbReference>
<evidence type="ECO:0000256" key="1">
    <source>
        <dbReference type="ARBA" id="ARBA00004861"/>
    </source>
</evidence>
<dbReference type="PROSITE" id="PS00156">
    <property type="entry name" value="OMPDECASE"/>
    <property type="match status" value="1"/>
</dbReference>
<keyword evidence="6" id="KW-0456">Lyase</keyword>
<sequence>MFEDEEFEISEESEDNVPLEIKSRLALALDVDDLIDARRLAGSLFDFFGTVKVGLELYTAAGPDSVGVFTEAGFNVFCDLKLHDIPTTVHKAARVIGSVGARWVTAHAAGGEEMLKAAVDGLREGAESVGLPTPGVLGVTVLTSDTIKNEETIVSRCETALKAGCEGFICAAPDLEATSSFSDKLIRVVPGLRLPGGDSHDQARVATPMEAISGGADMLVIGRMVTEAENPVDASEELVSQLLG</sequence>
<protein>
    <recommendedName>
        <fullName evidence="3">Orotidine 5'-phosphate decarboxylase</fullName>
        <ecNumber evidence="2">4.1.1.23</ecNumber>
    </recommendedName>
    <alternativeName>
        <fullName evidence="7">OMP decarboxylase</fullName>
    </alternativeName>
</protein>
<evidence type="ECO:0000256" key="7">
    <source>
        <dbReference type="ARBA" id="ARBA00033428"/>
    </source>
</evidence>
<dbReference type="AlphaFoldDB" id="A0A382ACR0"/>
<evidence type="ECO:0000313" key="9">
    <source>
        <dbReference type="EMBL" id="SVA99316.1"/>
    </source>
</evidence>
<dbReference type="GO" id="GO:0005829">
    <property type="term" value="C:cytosol"/>
    <property type="evidence" value="ECO:0007669"/>
    <property type="project" value="TreeGrafter"/>
</dbReference>
<dbReference type="InterPro" id="IPR001754">
    <property type="entry name" value="OMPdeCOase_dom"/>
</dbReference>
<gene>
    <name evidence="9" type="ORF">METZ01_LOCUS152170</name>
</gene>
<name>A0A382ACR0_9ZZZZ</name>
<dbReference type="NCBIfam" id="TIGR01740">
    <property type="entry name" value="pyrF"/>
    <property type="match status" value="1"/>
</dbReference>
<dbReference type="InterPro" id="IPR018089">
    <property type="entry name" value="OMPdecase_AS"/>
</dbReference>
<dbReference type="Pfam" id="PF00215">
    <property type="entry name" value="OMPdecase"/>
    <property type="match status" value="1"/>
</dbReference>
<proteinExistence type="predicted"/>
<dbReference type="InterPro" id="IPR013785">
    <property type="entry name" value="Aldolase_TIM"/>
</dbReference>
<dbReference type="PANTHER" id="PTHR32119:SF2">
    <property type="entry name" value="OROTIDINE 5'-PHOSPHATE DECARBOXYLASE"/>
    <property type="match status" value="1"/>
</dbReference>
<dbReference type="GO" id="GO:0044205">
    <property type="term" value="P:'de novo' UMP biosynthetic process"/>
    <property type="evidence" value="ECO:0007669"/>
    <property type="project" value="UniProtKB-UniPathway"/>
</dbReference>
<reference evidence="9" key="1">
    <citation type="submission" date="2018-05" db="EMBL/GenBank/DDBJ databases">
        <authorList>
            <person name="Lanie J.A."/>
            <person name="Ng W.-L."/>
            <person name="Kazmierczak K.M."/>
            <person name="Andrzejewski T.M."/>
            <person name="Davidsen T.M."/>
            <person name="Wayne K.J."/>
            <person name="Tettelin H."/>
            <person name="Glass J.I."/>
            <person name="Rusch D."/>
            <person name="Podicherti R."/>
            <person name="Tsui H.-C.T."/>
            <person name="Winkler M.E."/>
        </authorList>
    </citation>
    <scope>NUCLEOTIDE SEQUENCE</scope>
</reference>
<dbReference type="Gene3D" id="3.20.20.70">
    <property type="entry name" value="Aldolase class I"/>
    <property type="match status" value="1"/>
</dbReference>
<comment type="pathway">
    <text evidence="1">Pyrimidine metabolism; UMP biosynthesis via de novo pathway; UMP from orotate: step 2/2.</text>
</comment>